<proteinExistence type="predicted"/>
<evidence type="ECO:0000313" key="2">
    <source>
        <dbReference type="Proteomes" id="UP000234681"/>
    </source>
</evidence>
<accession>A6HI88</accession>
<dbReference type="Proteomes" id="UP000234681">
    <property type="component" value="Chromosome 10"/>
</dbReference>
<name>A6HI88_RAT</name>
<evidence type="ECO:0000313" key="1">
    <source>
        <dbReference type="EMBL" id="EDM05743.1"/>
    </source>
</evidence>
<sequence>METFPGSWRTLESFSLVKVAGSPRPSQPTLEALPLLHSVGPESSDSVTTCYNHKPSTGPSLQTIEMTWLSLEGGGGL</sequence>
<reference evidence="1 2" key="1">
    <citation type="submission" date="2005-07" db="EMBL/GenBank/DDBJ databases">
        <authorList>
            <person name="Mural R.J."/>
            <person name="Li P.W."/>
            <person name="Adams M.D."/>
            <person name="Amanatides P.G."/>
            <person name="Baden-Tillson H."/>
            <person name="Barnstead M."/>
            <person name="Chin S.H."/>
            <person name="Dew I."/>
            <person name="Evans C.A."/>
            <person name="Ferriera S."/>
            <person name="Flanigan M."/>
            <person name="Fosler C."/>
            <person name="Glodek A."/>
            <person name="Gu Z."/>
            <person name="Holt R.A."/>
            <person name="Jennings D."/>
            <person name="Kraft C.L."/>
            <person name="Lu F."/>
            <person name="Nguyen T."/>
            <person name="Nusskern D.R."/>
            <person name="Pfannkoch C.M."/>
            <person name="Sitter C."/>
            <person name="Sutton G.G."/>
            <person name="Venter J.C."/>
            <person name="Wang Z."/>
            <person name="Woodage T."/>
            <person name="Zheng X.H."/>
            <person name="Zhong F."/>
        </authorList>
    </citation>
    <scope>NUCLEOTIDE SEQUENCE [LARGE SCALE GENOMIC DNA]</scope>
    <source>
        <strain>BN</strain>
        <strain evidence="2">Sprague-Dawley</strain>
    </source>
</reference>
<organism evidence="1 2">
    <name type="scientific">Rattus norvegicus</name>
    <name type="common">Rat</name>
    <dbReference type="NCBI Taxonomy" id="10116"/>
    <lineage>
        <taxon>Eukaryota</taxon>
        <taxon>Metazoa</taxon>
        <taxon>Chordata</taxon>
        <taxon>Craniata</taxon>
        <taxon>Vertebrata</taxon>
        <taxon>Euteleostomi</taxon>
        <taxon>Mammalia</taxon>
        <taxon>Eutheria</taxon>
        <taxon>Euarchontoglires</taxon>
        <taxon>Glires</taxon>
        <taxon>Rodentia</taxon>
        <taxon>Myomorpha</taxon>
        <taxon>Muroidea</taxon>
        <taxon>Muridae</taxon>
        <taxon>Murinae</taxon>
        <taxon>Rattus</taxon>
    </lineage>
</organism>
<protein>
    <submittedName>
        <fullName evidence="1">RCG34030</fullName>
    </submittedName>
</protein>
<dbReference type="AlphaFoldDB" id="A6HI88"/>
<dbReference type="EMBL" id="CH473948">
    <property type="protein sequence ID" value="EDM05743.1"/>
    <property type="molecule type" value="Genomic_DNA"/>
</dbReference>
<gene>
    <name evidence="1" type="ORF">rCG_34030</name>
</gene>